<organism evidence="3">
    <name type="scientific">Phaeodactylum tricornutum</name>
    <name type="common">Diatom</name>
    <dbReference type="NCBI Taxonomy" id="2850"/>
    <lineage>
        <taxon>Eukaryota</taxon>
        <taxon>Sar</taxon>
        <taxon>Stramenopiles</taxon>
        <taxon>Ochrophyta</taxon>
        <taxon>Bacillariophyta</taxon>
        <taxon>Bacillariophyceae</taxon>
        <taxon>Bacillariophycidae</taxon>
        <taxon>Naviculales</taxon>
        <taxon>Phaeodactylaceae</taxon>
        <taxon>Phaeodactylum</taxon>
    </lineage>
</organism>
<dbReference type="AlphaFoldDB" id="A0A8J9TRR0"/>
<evidence type="ECO:0000256" key="1">
    <source>
        <dbReference type="RuleBase" id="RU000383"/>
    </source>
</evidence>
<feature type="domain" description="Cyclin-like" evidence="2">
    <location>
        <begin position="67"/>
        <end position="156"/>
    </location>
</feature>
<dbReference type="Pfam" id="PF00134">
    <property type="entry name" value="Cyclin_N"/>
    <property type="match status" value="1"/>
</dbReference>
<dbReference type="InterPro" id="IPR013763">
    <property type="entry name" value="Cyclin-like_dom"/>
</dbReference>
<dbReference type="InterPro" id="IPR006671">
    <property type="entry name" value="Cyclin_N"/>
</dbReference>
<dbReference type="SMART" id="SM00385">
    <property type="entry name" value="CYCLIN"/>
    <property type="match status" value="1"/>
</dbReference>
<dbReference type="FunFam" id="1.10.472.10:FF:000093">
    <property type="entry name" value="Predicted protein"/>
    <property type="match status" value="1"/>
</dbReference>
<dbReference type="InterPro" id="IPR036915">
    <property type="entry name" value="Cyclin-like_sf"/>
</dbReference>
<keyword evidence="1" id="KW-0195">Cyclin</keyword>
<dbReference type="SUPFAM" id="SSF47954">
    <property type="entry name" value="Cyclin-like"/>
    <property type="match status" value="1"/>
</dbReference>
<accession>A0A8J9TRR0</accession>
<dbReference type="Proteomes" id="UP000836788">
    <property type="component" value="Chromosome 24"/>
</dbReference>
<dbReference type="EMBL" id="OU594965">
    <property type="protein sequence ID" value="CAG9286940.1"/>
    <property type="molecule type" value="Genomic_DNA"/>
</dbReference>
<name>A0A8J9TRR0_PHATR</name>
<dbReference type="PANTHER" id="PTHR10177">
    <property type="entry name" value="CYCLINS"/>
    <property type="match status" value="1"/>
</dbReference>
<evidence type="ECO:0000259" key="2">
    <source>
        <dbReference type="SMART" id="SM00385"/>
    </source>
</evidence>
<comment type="similarity">
    <text evidence="1">Belongs to the cyclin family.</text>
</comment>
<evidence type="ECO:0000313" key="3">
    <source>
        <dbReference type="EMBL" id="CAG9286940.1"/>
    </source>
</evidence>
<dbReference type="Gene3D" id="1.10.472.10">
    <property type="entry name" value="Cyclin-like"/>
    <property type="match status" value="2"/>
</dbReference>
<proteinExistence type="inferred from homology"/>
<gene>
    <name evidence="3" type="ORF">PTTT1_LOCUS33959</name>
</gene>
<dbReference type="InterPro" id="IPR039361">
    <property type="entry name" value="Cyclin"/>
</dbReference>
<sequence length="303" mass="33925">MTCLETSDDYAPSSTEETLYTLAAMRQQEESGYMTCDYLHQQQFESPAVPNGPLDRVDVDCRNKMSAWCYQVVDFCKFNRETVSISMSYLDRYLMSPTGAAALADRKLFQLAAMTCLYTAVKIHEPEAMDPKLVSSLSRGTYNKAQIEEMEASILGALQWRMNPPTSLAFARMFLELIPDDVLCRTYRDTVYDLIKYQTELAVGDYNFVTTKASTIAFCALLNSLESVSLDMKVSAQISFVLSTAIDVDARDQVLVQVQTYLYQAILQHPSALNNFSTPTVSTAKASRRLSVEVSPQSISAIR</sequence>
<protein>
    <recommendedName>
        <fullName evidence="2">Cyclin-like domain-containing protein</fullName>
    </recommendedName>
</protein>
<reference evidence="3" key="1">
    <citation type="submission" date="2022-02" db="EMBL/GenBank/DDBJ databases">
        <authorList>
            <person name="Giguere J D."/>
        </authorList>
    </citation>
    <scope>NUCLEOTIDE SEQUENCE</scope>
    <source>
        <strain evidence="3">CCAP 1055/1</strain>
    </source>
</reference>